<gene>
    <name evidence="7" type="ORF">KIPB_006234</name>
</gene>
<evidence type="ECO:0000256" key="1">
    <source>
        <dbReference type="ARBA" id="ARBA00022679"/>
    </source>
</evidence>
<evidence type="ECO:0000313" key="7">
    <source>
        <dbReference type="EMBL" id="GIQ84689.1"/>
    </source>
</evidence>
<comment type="caution">
    <text evidence="7">The sequence shown here is derived from an EMBL/GenBank/DDBJ whole genome shotgun (WGS) entry which is preliminary data.</text>
</comment>
<dbReference type="PANTHER" id="PTHR48252:SF77">
    <property type="entry name" value="HISTONE DEACETYLASE DOMAIN-CONTAINING PROTEIN"/>
    <property type="match status" value="1"/>
</dbReference>
<dbReference type="InterPro" id="IPR029035">
    <property type="entry name" value="DHS-like_NAD/FAD-binding_dom"/>
</dbReference>
<dbReference type="Gene3D" id="1.10.1300.10">
    <property type="entry name" value="3'5'-cyclic nucleotide phosphodiesterase, catalytic domain"/>
    <property type="match status" value="1"/>
</dbReference>
<keyword evidence="2" id="KW-0520">NAD</keyword>
<comment type="caution">
    <text evidence="3">Lacks conserved residue(s) required for the propagation of feature annotation.</text>
</comment>
<evidence type="ECO:0000313" key="8">
    <source>
        <dbReference type="Proteomes" id="UP000265618"/>
    </source>
</evidence>
<dbReference type="PROSITE" id="PS50305">
    <property type="entry name" value="SIRTUIN"/>
    <property type="match status" value="1"/>
</dbReference>
<organism evidence="7 8">
    <name type="scientific">Kipferlia bialata</name>
    <dbReference type="NCBI Taxonomy" id="797122"/>
    <lineage>
        <taxon>Eukaryota</taxon>
        <taxon>Metamonada</taxon>
        <taxon>Carpediemonas-like organisms</taxon>
        <taxon>Kipferlia</taxon>
    </lineage>
</organism>
<dbReference type="InterPro" id="IPR036971">
    <property type="entry name" value="PDEase_catalytic_dom_sf"/>
</dbReference>
<dbReference type="SUPFAM" id="SSF52467">
    <property type="entry name" value="DHS-like NAD/FAD-binding domain"/>
    <property type="match status" value="2"/>
</dbReference>
<proteinExistence type="predicted"/>
<dbReference type="SMART" id="SM00471">
    <property type="entry name" value="HDc"/>
    <property type="match status" value="1"/>
</dbReference>
<feature type="compositionally biased region" description="Basic and acidic residues" evidence="4">
    <location>
        <begin position="166"/>
        <end position="193"/>
    </location>
</feature>
<feature type="domain" description="PDEase" evidence="6">
    <location>
        <begin position="237"/>
        <end position="491"/>
    </location>
</feature>
<dbReference type="PANTHER" id="PTHR48252">
    <property type="entry name" value="HISTONE DEACETYLASE 2-RELATED"/>
    <property type="match status" value="1"/>
</dbReference>
<dbReference type="GO" id="GO:0007165">
    <property type="term" value="P:signal transduction"/>
    <property type="evidence" value="ECO:0007669"/>
    <property type="project" value="InterPro"/>
</dbReference>
<sequence length="491" mass="53276">MPAAPARKAPARAGAKPGTKSGTKTTGVRSGSNSVRPGSKRMTTKRSTDMMRRGSTPALVELTLEDQLSRACDALMGAKYILVGAGAGFSADSGLPTYDGIADVPAYKRMGLSYADICDPEWIQKDSGLFFGFWGTCYNAYQDTQPHEGYHILRELGDTLDEAREEAEAYKREREDAQRAQERAEREKADAKGLKVTTTSLSKPKAKAKAKAPSASLPSLFVYTSNVDGHFHTAGFPQGSVVEFHGSCMDWQCARPCKQKIWRLPNSFRFPVNKVSMRVQVVSIGMYLIPSLVNVPDSALPALRLFLETLETHYAPSSVVPYHNRAHAAGTLQFIHSLLRTLATPLSEGTSTEYNFGFTNKEILVALLAAVSHDVGHTGEDSRLASLILHSDPNKGEREGEGEGVQSDLDLEAMHAMLGWGLIVRTGLDTALDLDPFVDRGLFTRLILGTCLSRHGRAVDALQGMADRAKGGDKCLSRSDREALLSACLGL</sequence>
<dbReference type="InterPro" id="IPR003607">
    <property type="entry name" value="HD/PDEase_dom"/>
</dbReference>
<evidence type="ECO:0000259" key="6">
    <source>
        <dbReference type="PROSITE" id="PS51845"/>
    </source>
</evidence>
<dbReference type="GO" id="GO:0016740">
    <property type="term" value="F:transferase activity"/>
    <property type="evidence" value="ECO:0007669"/>
    <property type="project" value="UniProtKB-KW"/>
</dbReference>
<dbReference type="Proteomes" id="UP000265618">
    <property type="component" value="Unassembled WGS sequence"/>
</dbReference>
<dbReference type="PROSITE" id="PS51845">
    <property type="entry name" value="PDEASE_I_2"/>
    <property type="match status" value="1"/>
</dbReference>
<reference evidence="7 8" key="1">
    <citation type="journal article" date="2018" name="PLoS ONE">
        <title>The draft genome of Kipferlia bialata reveals reductive genome evolution in fornicate parasites.</title>
        <authorList>
            <person name="Tanifuji G."/>
            <person name="Takabayashi S."/>
            <person name="Kume K."/>
            <person name="Takagi M."/>
            <person name="Nakayama T."/>
            <person name="Kamikawa R."/>
            <person name="Inagaki Y."/>
            <person name="Hashimoto T."/>
        </authorList>
    </citation>
    <scope>NUCLEOTIDE SEQUENCE [LARGE SCALE GENOMIC DNA]</scope>
    <source>
        <strain evidence="7">NY0173</strain>
    </source>
</reference>
<dbReference type="InterPro" id="IPR002073">
    <property type="entry name" value="PDEase_catalytic_dom"/>
</dbReference>
<dbReference type="GO" id="GO:0004114">
    <property type="term" value="F:3',5'-cyclic-nucleotide phosphodiesterase activity"/>
    <property type="evidence" value="ECO:0007669"/>
    <property type="project" value="InterPro"/>
</dbReference>
<dbReference type="OrthoDB" id="424302at2759"/>
<dbReference type="InterPro" id="IPR026590">
    <property type="entry name" value="Ssirtuin_cat_dom"/>
</dbReference>
<feature type="non-terminal residue" evidence="7">
    <location>
        <position position="1"/>
    </location>
</feature>
<dbReference type="EMBL" id="BDIP01001579">
    <property type="protein sequence ID" value="GIQ84689.1"/>
    <property type="molecule type" value="Genomic_DNA"/>
</dbReference>
<evidence type="ECO:0000256" key="2">
    <source>
        <dbReference type="ARBA" id="ARBA00023027"/>
    </source>
</evidence>
<protein>
    <submittedName>
        <fullName evidence="7">Sirtuin family protein</fullName>
    </submittedName>
</protein>
<dbReference type="AlphaFoldDB" id="A0A9K3GI22"/>
<feature type="region of interest" description="Disordered" evidence="4">
    <location>
        <begin position="166"/>
        <end position="194"/>
    </location>
</feature>
<evidence type="ECO:0000259" key="5">
    <source>
        <dbReference type="PROSITE" id="PS50305"/>
    </source>
</evidence>
<dbReference type="InterPro" id="IPR026591">
    <property type="entry name" value="Sirtuin_cat_small_dom_sf"/>
</dbReference>
<dbReference type="Pfam" id="PF00233">
    <property type="entry name" value="PDEase_I"/>
    <property type="match status" value="1"/>
</dbReference>
<evidence type="ECO:0000256" key="4">
    <source>
        <dbReference type="SAM" id="MobiDB-lite"/>
    </source>
</evidence>
<feature type="compositionally biased region" description="Low complexity" evidence="4">
    <location>
        <begin position="1"/>
        <end position="32"/>
    </location>
</feature>
<keyword evidence="8" id="KW-1185">Reference proteome</keyword>
<evidence type="ECO:0000256" key="3">
    <source>
        <dbReference type="PROSITE-ProRule" id="PRU00236"/>
    </source>
</evidence>
<dbReference type="Gene3D" id="3.30.1600.10">
    <property type="entry name" value="SIR2/SIRT2 'Small Domain"/>
    <property type="match status" value="1"/>
</dbReference>
<feature type="region of interest" description="Disordered" evidence="4">
    <location>
        <begin position="1"/>
        <end position="53"/>
    </location>
</feature>
<keyword evidence="1" id="KW-0808">Transferase</keyword>
<name>A0A9K3GI22_9EUKA</name>
<accession>A0A9K3GI22</accession>
<dbReference type="Gene3D" id="3.40.50.1220">
    <property type="entry name" value="TPP-binding domain"/>
    <property type="match status" value="1"/>
</dbReference>
<feature type="domain" description="Deacetylase sirtuin-type" evidence="5">
    <location>
        <begin position="57"/>
        <end position="472"/>
    </location>
</feature>
<dbReference type="SUPFAM" id="SSF109604">
    <property type="entry name" value="HD-domain/PDEase-like"/>
    <property type="match status" value="1"/>
</dbReference>